<keyword evidence="10" id="KW-1185">Reference proteome</keyword>
<dbReference type="InterPro" id="IPR039959">
    <property type="entry name" value="Fimbrin/Plastin"/>
</dbReference>
<evidence type="ECO:0000256" key="1">
    <source>
        <dbReference type="ARBA" id="ARBA00004496"/>
    </source>
</evidence>
<dbReference type="GO" id="GO:0032432">
    <property type="term" value="C:actin filament bundle"/>
    <property type="evidence" value="ECO:0007669"/>
    <property type="project" value="TreeGrafter"/>
</dbReference>
<evidence type="ECO:0000256" key="7">
    <source>
        <dbReference type="ARBA" id="ARBA00023203"/>
    </source>
</evidence>
<dbReference type="AlphaFoldDB" id="A0A667XX72"/>
<reference evidence="9" key="3">
    <citation type="submission" date="2025-09" db="UniProtKB">
        <authorList>
            <consortium name="Ensembl"/>
        </authorList>
    </citation>
    <scope>IDENTIFICATION</scope>
</reference>
<dbReference type="PANTHER" id="PTHR19961">
    <property type="entry name" value="FIMBRIN/PLASTIN"/>
    <property type="match status" value="1"/>
</dbReference>
<keyword evidence="5" id="KW-0677">Repeat</keyword>
<keyword evidence="3" id="KW-0597">Phosphoprotein</keyword>
<reference evidence="9" key="1">
    <citation type="submission" date="2019-06" db="EMBL/GenBank/DDBJ databases">
        <authorList>
            <consortium name="Wellcome Sanger Institute Data Sharing"/>
        </authorList>
    </citation>
    <scope>NUCLEOTIDE SEQUENCE [LARGE SCALE GENOMIC DNA]</scope>
</reference>
<evidence type="ECO:0000256" key="5">
    <source>
        <dbReference type="ARBA" id="ARBA00022737"/>
    </source>
</evidence>
<evidence type="ECO:0000256" key="3">
    <source>
        <dbReference type="ARBA" id="ARBA00022553"/>
    </source>
</evidence>
<dbReference type="GO" id="GO:0005737">
    <property type="term" value="C:cytoplasm"/>
    <property type="evidence" value="ECO:0007669"/>
    <property type="project" value="UniProtKB-SubCell"/>
</dbReference>
<keyword evidence="2" id="KW-0963">Cytoplasm</keyword>
<dbReference type="Gene3D" id="1.10.238.10">
    <property type="entry name" value="EF-hand"/>
    <property type="match status" value="1"/>
</dbReference>
<dbReference type="GO" id="GO:0005509">
    <property type="term" value="F:calcium ion binding"/>
    <property type="evidence" value="ECO:0007669"/>
    <property type="project" value="InterPro"/>
</dbReference>
<keyword evidence="4" id="KW-0479">Metal-binding</keyword>
<dbReference type="InterPro" id="IPR011992">
    <property type="entry name" value="EF-hand-dom_pair"/>
</dbReference>
<comment type="subcellular location">
    <subcellularLocation>
        <location evidence="1">Cytoplasm</location>
    </subcellularLocation>
</comment>
<keyword evidence="7" id="KW-0009">Actin-binding</keyword>
<dbReference type="InterPro" id="IPR002048">
    <property type="entry name" value="EF_hand_dom"/>
</dbReference>
<accession>A0A667XX72</accession>
<evidence type="ECO:0000313" key="10">
    <source>
        <dbReference type="Proteomes" id="UP000472263"/>
    </source>
</evidence>
<dbReference type="GO" id="GO:0051015">
    <property type="term" value="F:actin filament binding"/>
    <property type="evidence" value="ECO:0007669"/>
    <property type="project" value="InterPro"/>
</dbReference>
<evidence type="ECO:0000313" key="9">
    <source>
        <dbReference type="Ensembl" id="ENSMMDP00005018903.1"/>
    </source>
</evidence>
<reference evidence="9" key="2">
    <citation type="submission" date="2025-08" db="UniProtKB">
        <authorList>
            <consortium name="Ensembl"/>
        </authorList>
    </citation>
    <scope>IDENTIFICATION</scope>
</reference>
<evidence type="ECO:0000256" key="2">
    <source>
        <dbReference type="ARBA" id="ARBA00022490"/>
    </source>
</evidence>
<dbReference type="FunFam" id="1.10.238.10:FF:000263">
    <property type="entry name" value="plastin-1 isoform X2"/>
    <property type="match status" value="1"/>
</dbReference>
<evidence type="ECO:0000256" key="4">
    <source>
        <dbReference type="ARBA" id="ARBA00022723"/>
    </source>
</evidence>
<evidence type="ECO:0000259" key="8">
    <source>
        <dbReference type="PROSITE" id="PS50222"/>
    </source>
</evidence>
<proteinExistence type="predicted"/>
<dbReference type="SUPFAM" id="SSF47576">
    <property type="entry name" value="Calponin-homology domain, CH-domain"/>
    <property type="match status" value="1"/>
</dbReference>
<dbReference type="PROSITE" id="PS00018">
    <property type="entry name" value="EF_HAND_1"/>
    <property type="match status" value="2"/>
</dbReference>
<dbReference type="InterPro" id="IPR018247">
    <property type="entry name" value="EF_Hand_1_Ca_BS"/>
</dbReference>
<keyword evidence="6" id="KW-0106">Calcium</keyword>
<dbReference type="GO" id="GO:0051639">
    <property type="term" value="P:actin filament network formation"/>
    <property type="evidence" value="ECO:0007669"/>
    <property type="project" value="TreeGrafter"/>
</dbReference>
<dbReference type="Ensembl" id="ENSMMDT00005019353.1">
    <property type="protein sequence ID" value="ENSMMDP00005018903.1"/>
    <property type="gene ID" value="ENSMMDG00005009245.1"/>
</dbReference>
<dbReference type="PROSITE" id="PS50222">
    <property type="entry name" value="EF_HAND_2"/>
    <property type="match status" value="2"/>
</dbReference>
<evidence type="ECO:0000256" key="6">
    <source>
        <dbReference type="ARBA" id="ARBA00022837"/>
    </source>
</evidence>
<dbReference type="Pfam" id="PF13499">
    <property type="entry name" value="EF-hand_7"/>
    <property type="match status" value="1"/>
</dbReference>
<dbReference type="GeneTree" id="ENSGT00950000183097"/>
<dbReference type="CDD" id="cd00051">
    <property type="entry name" value="EFh"/>
    <property type="match status" value="1"/>
</dbReference>
<dbReference type="Pfam" id="PF00307">
    <property type="entry name" value="CH"/>
    <property type="match status" value="1"/>
</dbReference>
<gene>
    <name evidence="9" type="primary">LOC115366691</name>
</gene>
<name>A0A667XX72_9TELE</name>
<dbReference type="InterPro" id="IPR001715">
    <property type="entry name" value="CH_dom"/>
</dbReference>
<dbReference type="InterPro" id="IPR036872">
    <property type="entry name" value="CH_dom_sf"/>
</dbReference>
<protein>
    <recommendedName>
        <fullName evidence="8">EF-hand domain-containing protein</fullName>
    </recommendedName>
</protein>
<dbReference type="GO" id="GO:0005884">
    <property type="term" value="C:actin filament"/>
    <property type="evidence" value="ECO:0007669"/>
    <property type="project" value="TreeGrafter"/>
</dbReference>
<dbReference type="PANTHER" id="PTHR19961:SF32">
    <property type="entry name" value="PLASTIN-3"/>
    <property type="match status" value="1"/>
</dbReference>
<organism evidence="9 10">
    <name type="scientific">Myripristis murdjan</name>
    <name type="common">pinecone soldierfish</name>
    <dbReference type="NCBI Taxonomy" id="586833"/>
    <lineage>
        <taxon>Eukaryota</taxon>
        <taxon>Metazoa</taxon>
        <taxon>Chordata</taxon>
        <taxon>Craniata</taxon>
        <taxon>Vertebrata</taxon>
        <taxon>Euteleostomi</taxon>
        <taxon>Actinopterygii</taxon>
        <taxon>Neopterygii</taxon>
        <taxon>Teleostei</taxon>
        <taxon>Neoteleostei</taxon>
        <taxon>Acanthomorphata</taxon>
        <taxon>Holocentriformes</taxon>
        <taxon>Holocentridae</taxon>
        <taxon>Myripristis</taxon>
    </lineage>
</organism>
<dbReference type="SUPFAM" id="SSF47473">
    <property type="entry name" value="EF-hand"/>
    <property type="match status" value="1"/>
</dbReference>
<dbReference type="Gene3D" id="1.10.418.10">
    <property type="entry name" value="Calponin-like domain"/>
    <property type="match status" value="1"/>
</dbReference>
<dbReference type="GO" id="GO:0051017">
    <property type="term" value="P:actin filament bundle assembly"/>
    <property type="evidence" value="ECO:0007669"/>
    <property type="project" value="InterPro"/>
</dbReference>
<feature type="domain" description="EF-hand" evidence="8">
    <location>
        <begin position="50"/>
        <end position="81"/>
    </location>
</feature>
<dbReference type="SMART" id="SM00054">
    <property type="entry name" value="EFh"/>
    <property type="match status" value="2"/>
</dbReference>
<feature type="domain" description="EF-hand" evidence="8">
    <location>
        <begin position="10"/>
        <end position="45"/>
    </location>
</feature>
<dbReference type="Proteomes" id="UP000472263">
    <property type="component" value="Chromosome 10"/>
</dbReference>
<sequence length="182" mass="20393">VSMSGNITNEELEEIKEGFEKIDLNSNGYINTSELGELFREIGFQMPGYKIREIIQSVDLDKDGQINFNEFITIFTDLKNDDVAQSFKKALNKKEGILAIGGTSEISSEGTQHSISEAERFAFANWINSSLEKDPDCQQYAVSMARKIGTKVYALPEDLVEPNSKMVMTIFACLMGRGMKRV</sequence>